<reference evidence="1 2" key="1">
    <citation type="submission" date="2019-06" db="EMBL/GenBank/DDBJ databases">
        <title>Whole genome shotgun sequence of Brevibacillus reuszeri NBRC 15719.</title>
        <authorList>
            <person name="Hosoyama A."/>
            <person name="Uohara A."/>
            <person name="Ohji S."/>
            <person name="Ichikawa N."/>
        </authorList>
    </citation>
    <scope>NUCLEOTIDE SEQUENCE [LARGE SCALE GENOMIC DNA]</scope>
    <source>
        <strain evidence="1 2">NBRC 15719</strain>
    </source>
</reference>
<evidence type="ECO:0000313" key="1">
    <source>
        <dbReference type="EMBL" id="GED68117.1"/>
    </source>
</evidence>
<protein>
    <submittedName>
        <fullName evidence="1">Uncharacterized protein</fullName>
    </submittedName>
</protein>
<organism evidence="1 2">
    <name type="scientific">Brevibacillus reuszeri</name>
    <dbReference type="NCBI Taxonomy" id="54915"/>
    <lineage>
        <taxon>Bacteria</taxon>
        <taxon>Bacillati</taxon>
        <taxon>Bacillota</taxon>
        <taxon>Bacilli</taxon>
        <taxon>Bacillales</taxon>
        <taxon>Paenibacillaceae</taxon>
        <taxon>Brevibacillus</taxon>
    </lineage>
</organism>
<gene>
    <name evidence="1" type="ORF">BRE01_18190</name>
</gene>
<dbReference type="Proteomes" id="UP000319578">
    <property type="component" value="Unassembled WGS sequence"/>
</dbReference>
<proteinExistence type="predicted"/>
<accession>A0ABQ0TJU8</accession>
<dbReference type="EMBL" id="BJON01000006">
    <property type="protein sequence ID" value="GED68117.1"/>
    <property type="molecule type" value="Genomic_DNA"/>
</dbReference>
<comment type="caution">
    <text evidence="1">The sequence shown here is derived from an EMBL/GenBank/DDBJ whole genome shotgun (WGS) entry which is preliminary data.</text>
</comment>
<name>A0ABQ0TJU8_9BACL</name>
<keyword evidence="2" id="KW-1185">Reference proteome</keyword>
<evidence type="ECO:0000313" key="2">
    <source>
        <dbReference type="Proteomes" id="UP000319578"/>
    </source>
</evidence>
<sequence>MTKSSHESIQSAVLVERVANRRTIESYELDNSKTPDLRWFRRSTSSRQLAHKRVESPILCVATA</sequence>